<dbReference type="Gramene" id="mRNA:HanXRQr2_Chr13g0580731">
    <property type="protein sequence ID" value="mRNA:HanXRQr2_Chr13g0580731"/>
    <property type="gene ID" value="HanXRQr2_Chr13g0580731"/>
</dbReference>
<dbReference type="EMBL" id="MNCJ02000328">
    <property type="protein sequence ID" value="KAF5772740.1"/>
    <property type="molecule type" value="Genomic_DNA"/>
</dbReference>
<sequence length="69" mass="7571">MDTVHTGSIGAVHGEHTKEAQAFSTTTNTTNDHHKQPLDAGALFVLKSKDFKLNFYDLEHGCSQFGLKP</sequence>
<feature type="region of interest" description="Disordered" evidence="1">
    <location>
        <begin position="1"/>
        <end position="34"/>
    </location>
</feature>
<proteinExistence type="predicted"/>
<protein>
    <submittedName>
        <fullName evidence="2">Uncharacterized protein</fullName>
    </submittedName>
</protein>
<reference evidence="2" key="1">
    <citation type="journal article" date="2017" name="Nature">
        <title>The sunflower genome provides insights into oil metabolism, flowering and Asterid evolution.</title>
        <authorList>
            <person name="Badouin H."/>
            <person name="Gouzy J."/>
            <person name="Grassa C.J."/>
            <person name="Murat F."/>
            <person name="Staton S.E."/>
            <person name="Cottret L."/>
            <person name="Lelandais-Briere C."/>
            <person name="Owens G.L."/>
            <person name="Carrere S."/>
            <person name="Mayjonade B."/>
            <person name="Legrand L."/>
            <person name="Gill N."/>
            <person name="Kane N.C."/>
            <person name="Bowers J.E."/>
            <person name="Hubner S."/>
            <person name="Bellec A."/>
            <person name="Berard A."/>
            <person name="Berges H."/>
            <person name="Blanchet N."/>
            <person name="Boniface M.C."/>
            <person name="Brunel D."/>
            <person name="Catrice O."/>
            <person name="Chaidir N."/>
            <person name="Claudel C."/>
            <person name="Donnadieu C."/>
            <person name="Faraut T."/>
            <person name="Fievet G."/>
            <person name="Helmstetter N."/>
            <person name="King M."/>
            <person name="Knapp S.J."/>
            <person name="Lai Z."/>
            <person name="Le Paslier M.C."/>
            <person name="Lippi Y."/>
            <person name="Lorenzon L."/>
            <person name="Mandel J.R."/>
            <person name="Marage G."/>
            <person name="Marchand G."/>
            <person name="Marquand E."/>
            <person name="Bret-Mestries E."/>
            <person name="Morien E."/>
            <person name="Nambeesan S."/>
            <person name="Nguyen T."/>
            <person name="Pegot-Espagnet P."/>
            <person name="Pouilly N."/>
            <person name="Raftis F."/>
            <person name="Sallet E."/>
            <person name="Schiex T."/>
            <person name="Thomas J."/>
            <person name="Vandecasteele C."/>
            <person name="Vares D."/>
            <person name="Vear F."/>
            <person name="Vautrin S."/>
            <person name="Crespi M."/>
            <person name="Mangin B."/>
            <person name="Burke J.M."/>
            <person name="Salse J."/>
            <person name="Munos S."/>
            <person name="Vincourt P."/>
            <person name="Rieseberg L.H."/>
            <person name="Langlade N.B."/>
        </authorList>
    </citation>
    <scope>NUCLEOTIDE SEQUENCE</scope>
    <source>
        <tissue evidence="2">Leaves</tissue>
    </source>
</reference>
<comment type="caution">
    <text evidence="2">The sequence shown here is derived from an EMBL/GenBank/DDBJ whole genome shotgun (WGS) entry which is preliminary data.</text>
</comment>
<evidence type="ECO:0000256" key="1">
    <source>
        <dbReference type="SAM" id="MobiDB-lite"/>
    </source>
</evidence>
<evidence type="ECO:0000313" key="2">
    <source>
        <dbReference type="EMBL" id="KAF5772740.1"/>
    </source>
</evidence>
<reference evidence="2" key="2">
    <citation type="submission" date="2020-06" db="EMBL/GenBank/DDBJ databases">
        <title>Helianthus annuus Genome sequencing and assembly Release 2.</title>
        <authorList>
            <person name="Gouzy J."/>
            <person name="Langlade N."/>
            <person name="Munos S."/>
        </authorList>
    </citation>
    <scope>NUCLEOTIDE SEQUENCE</scope>
    <source>
        <tissue evidence="2">Leaves</tissue>
    </source>
</reference>
<keyword evidence="3" id="KW-1185">Reference proteome</keyword>
<gene>
    <name evidence="2" type="ORF">HanXRQr2_Chr13g0580731</name>
</gene>
<dbReference type="AlphaFoldDB" id="A0A9K3EF59"/>
<organism evidence="2 3">
    <name type="scientific">Helianthus annuus</name>
    <name type="common">Common sunflower</name>
    <dbReference type="NCBI Taxonomy" id="4232"/>
    <lineage>
        <taxon>Eukaryota</taxon>
        <taxon>Viridiplantae</taxon>
        <taxon>Streptophyta</taxon>
        <taxon>Embryophyta</taxon>
        <taxon>Tracheophyta</taxon>
        <taxon>Spermatophyta</taxon>
        <taxon>Magnoliopsida</taxon>
        <taxon>eudicotyledons</taxon>
        <taxon>Gunneridae</taxon>
        <taxon>Pentapetalae</taxon>
        <taxon>asterids</taxon>
        <taxon>campanulids</taxon>
        <taxon>Asterales</taxon>
        <taxon>Asteraceae</taxon>
        <taxon>Asteroideae</taxon>
        <taxon>Heliantheae alliance</taxon>
        <taxon>Heliantheae</taxon>
        <taxon>Helianthus</taxon>
    </lineage>
</organism>
<accession>A0A9K3EF59</accession>
<evidence type="ECO:0000313" key="3">
    <source>
        <dbReference type="Proteomes" id="UP000215914"/>
    </source>
</evidence>
<dbReference type="Proteomes" id="UP000215914">
    <property type="component" value="Unassembled WGS sequence"/>
</dbReference>
<name>A0A9K3EF59_HELAN</name>